<dbReference type="InterPro" id="IPR025164">
    <property type="entry name" value="Toastrack_DUF4097"/>
</dbReference>
<dbReference type="Proteomes" id="UP000501128">
    <property type="component" value="Chromosome"/>
</dbReference>
<dbReference type="KEGG" id="srho:HH216_05790"/>
<feature type="domain" description="DUF4097" evidence="1">
    <location>
        <begin position="54"/>
        <end position="267"/>
    </location>
</feature>
<reference evidence="2 3" key="1">
    <citation type="submission" date="2020-04" db="EMBL/GenBank/DDBJ databases">
        <title>Genome sequencing of novel species.</title>
        <authorList>
            <person name="Heo J."/>
            <person name="Kim S.-J."/>
            <person name="Kim J.-S."/>
            <person name="Hong S.-B."/>
            <person name="Kwon S.-W."/>
        </authorList>
    </citation>
    <scope>NUCLEOTIDE SEQUENCE [LARGE SCALE GENOMIC DNA]</scope>
    <source>
        <strain evidence="2 3">CJU-R4</strain>
    </source>
</reference>
<organism evidence="2 3">
    <name type="scientific">Spirosoma rhododendri</name>
    <dbReference type="NCBI Taxonomy" id="2728024"/>
    <lineage>
        <taxon>Bacteria</taxon>
        <taxon>Pseudomonadati</taxon>
        <taxon>Bacteroidota</taxon>
        <taxon>Cytophagia</taxon>
        <taxon>Cytophagales</taxon>
        <taxon>Cytophagaceae</taxon>
        <taxon>Spirosoma</taxon>
    </lineage>
</organism>
<keyword evidence="3" id="KW-1185">Reference proteome</keyword>
<protein>
    <submittedName>
        <fullName evidence="2">DUF4097 domain-containing protein</fullName>
    </submittedName>
</protein>
<accession>A0A7L5DI12</accession>
<sequence length="306" mass="33907">MNNQLTVWWLLVWFGLCLPGVVVRAQPSLQVVMKVVEKELPYSAGQRVRLTAEKADVSIHGWNRPVVSVRIRLTAKHTDRTVAEREVAYQQYTIQQMGADIDLSNRYAVPRGAGKVQSQLKAIYDISVPVGALLQLKNSFGDVRLTDLTGDVNLTFEFGKLSLDDIGGKLAVRSSYGDIDGRGVDATLTLNAEKADVMLRDMAGRATIKSRYGKLTVVPTPSMTGLMIEASRTEILVAARRITDFQYDIITTFSDIRVPEAQQSELGKLGSKQTFTYQPPGRKSLIQIQNSYSNVTIQADKSLVDR</sequence>
<gene>
    <name evidence="2" type="ORF">HH216_05790</name>
</gene>
<dbReference type="RefSeq" id="WP_169549930.1">
    <property type="nucleotide sequence ID" value="NZ_CP051677.1"/>
</dbReference>
<evidence type="ECO:0000313" key="3">
    <source>
        <dbReference type="Proteomes" id="UP000501128"/>
    </source>
</evidence>
<evidence type="ECO:0000259" key="1">
    <source>
        <dbReference type="Pfam" id="PF13349"/>
    </source>
</evidence>
<dbReference type="Pfam" id="PF13349">
    <property type="entry name" value="DUF4097"/>
    <property type="match status" value="1"/>
</dbReference>
<dbReference type="AlphaFoldDB" id="A0A7L5DI12"/>
<name>A0A7L5DI12_9BACT</name>
<evidence type="ECO:0000313" key="2">
    <source>
        <dbReference type="EMBL" id="QJD77986.1"/>
    </source>
</evidence>
<proteinExistence type="predicted"/>
<dbReference type="EMBL" id="CP051677">
    <property type="protein sequence ID" value="QJD77986.1"/>
    <property type="molecule type" value="Genomic_DNA"/>
</dbReference>